<sequence length="69" mass="7797">MPDKPSFVTSTMNEASGGEDLDTSFLFFPRLRLPASLFILLMRGVTATTITYNITTTTTRECRLRCFEL</sequence>
<keyword evidence="3" id="KW-1185">Reference proteome</keyword>
<organism evidence="2 3">
    <name type="scientific">Portunus trituberculatus</name>
    <name type="common">Swimming crab</name>
    <name type="synonym">Neptunus trituberculatus</name>
    <dbReference type="NCBI Taxonomy" id="210409"/>
    <lineage>
        <taxon>Eukaryota</taxon>
        <taxon>Metazoa</taxon>
        <taxon>Ecdysozoa</taxon>
        <taxon>Arthropoda</taxon>
        <taxon>Crustacea</taxon>
        <taxon>Multicrustacea</taxon>
        <taxon>Malacostraca</taxon>
        <taxon>Eumalacostraca</taxon>
        <taxon>Eucarida</taxon>
        <taxon>Decapoda</taxon>
        <taxon>Pleocyemata</taxon>
        <taxon>Brachyura</taxon>
        <taxon>Eubrachyura</taxon>
        <taxon>Portunoidea</taxon>
        <taxon>Portunidae</taxon>
        <taxon>Portuninae</taxon>
        <taxon>Portunus</taxon>
    </lineage>
</organism>
<keyword evidence="1" id="KW-0472">Membrane</keyword>
<keyword evidence="1" id="KW-0812">Transmembrane</keyword>
<gene>
    <name evidence="2" type="ORF">E2C01_081295</name>
</gene>
<dbReference type="Proteomes" id="UP000324222">
    <property type="component" value="Unassembled WGS sequence"/>
</dbReference>
<name>A0A5B7IXL1_PORTR</name>
<accession>A0A5B7IXL1</accession>
<reference evidence="2 3" key="1">
    <citation type="submission" date="2019-05" db="EMBL/GenBank/DDBJ databases">
        <title>Another draft genome of Portunus trituberculatus and its Hox gene families provides insights of decapod evolution.</title>
        <authorList>
            <person name="Jeong J.-H."/>
            <person name="Song I."/>
            <person name="Kim S."/>
            <person name="Choi T."/>
            <person name="Kim D."/>
            <person name="Ryu S."/>
            <person name="Kim W."/>
        </authorList>
    </citation>
    <scope>NUCLEOTIDE SEQUENCE [LARGE SCALE GENOMIC DNA]</scope>
    <source>
        <tissue evidence="2">Muscle</tissue>
    </source>
</reference>
<protein>
    <submittedName>
        <fullName evidence="2">Uncharacterized protein</fullName>
    </submittedName>
</protein>
<keyword evidence="1" id="KW-1133">Transmembrane helix</keyword>
<comment type="caution">
    <text evidence="2">The sequence shown here is derived from an EMBL/GenBank/DDBJ whole genome shotgun (WGS) entry which is preliminary data.</text>
</comment>
<evidence type="ECO:0000313" key="2">
    <source>
        <dbReference type="EMBL" id="MPC86466.1"/>
    </source>
</evidence>
<dbReference type="AlphaFoldDB" id="A0A5B7IXL1"/>
<dbReference type="EMBL" id="VSRR010071540">
    <property type="protein sequence ID" value="MPC86466.1"/>
    <property type="molecule type" value="Genomic_DNA"/>
</dbReference>
<feature type="transmembrane region" description="Helical" evidence="1">
    <location>
        <begin position="35"/>
        <end position="55"/>
    </location>
</feature>
<proteinExistence type="predicted"/>
<evidence type="ECO:0000313" key="3">
    <source>
        <dbReference type="Proteomes" id="UP000324222"/>
    </source>
</evidence>
<evidence type="ECO:0000256" key="1">
    <source>
        <dbReference type="SAM" id="Phobius"/>
    </source>
</evidence>